<feature type="DNA-binding region" description="H-T-H motif" evidence="5">
    <location>
        <begin position="41"/>
        <end position="60"/>
    </location>
</feature>
<sequence>MNNFENVNNRRTRPAKPPLSLDIIIKTAYKLLSENGISGMSMRKIAKALDTGPASLYVYVKNYQKLSAYVLDYGLREVKLVENDTVYWKDAIINILKSYFKVLVETPGLAELALTTPPNGMNSMDINECLLKYLQTGGISKRGAAWGIDILLLYVSSLSFERTRRSKKDNDLDDMVALYNKVDVSKYPMIGMLKSELFSGEGDERFSWGIEVILQGLLTMQNS</sequence>
<comment type="caution">
    <text evidence="7">The sequence shown here is derived from an EMBL/GenBank/DDBJ whole genome shotgun (WGS) entry which is preliminary data.</text>
</comment>
<dbReference type="InterPro" id="IPR003012">
    <property type="entry name" value="Tet_transcr_reg_TetR"/>
</dbReference>
<proteinExistence type="predicted"/>
<accession>A0A6M0P8X9</accession>
<keyword evidence="2" id="KW-0805">Transcription regulation</keyword>
<evidence type="ECO:0000256" key="3">
    <source>
        <dbReference type="ARBA" id="ARBA00023125"/>
    </source>
</evidence>
<dbReference type="GO" id="GO:0046677">
    <property type="term" value="P:response to antibiotic"/>
    <property type="evidence" value="ECO:0007669"/>
    <property type="project" value="InterPro"/>
</dbReference>
<keyword evidence="1" id="KW-0678">Repressor</keyword>
<reference evidence="7 8" key="1">
    <citation type="submission" date="2020-03" db="EMBL/GenBank/DDBJ databases">
        <title>Bacillus aquiflavi sp. nov., isolated from yellow water of strong flavor Chinese baijiu in Yibin region of China.</title>
        <authorList>
            <person name="Xie J."/>
        </authorList>
    </citation>
    <scope>NUCLEOTIDE SEQUENCE [LARGE SCALE GENOMIC DNA]</scope>
    <source>
        <strain evidence="7 8">Gsoil 114</strain>
    </source>
</reference>
<evidence type="ECO:0000313" key="7">
    <source>
        <dbReference type="EMBL" id="NEY21184.1"/>
    </source>
</evidence>
<dbReference type="InterPro" id="IPR004111">
    <property type="entry name" value="Repressor_TetR_C"/>
</dbReference>
<dbReference type="PRINTS" id="PR00400">
    <property type="entry name" value="TETREPRESSOR"/>
</dbReference>
<dbReference type="AlphaFoldDB" id="A0A6M0P8X9"/>
<evidence type="ECO:0000256" key="4">
    <source>
        <dbReference type="ARBA" id="ARBA00023163"/>
    </source>
</evidence>
<dbReference type="SUPFAM" id="SSF46689">
    <property type="entry name" value="Homeodomain-like"/>
    <property type="match status" value="1"/>
</dbReference>
<evidence type="ECO:0000256" key="1">
    <source>
        <dbReference type="ARBA" id="ARBA00022491"/>
    </source>
</evidence>
<dbReference type="EMBL" id="JAAIWK010000028">
    <property type="protein sequence ID" value="NEY21184.1"/>
    <property type="molecule type" value="Genomic_DNA"/>
</dbReference>
<evidence type="ECO:0000256" key="2">
    <source>
        <dbReference type="ARBA" id="ARBA00023015"/>
    </source>
</evidence>
<feature type="domain" description="HTH tetR-type" evidence="6">
    <location>
        <begin position="18"/>
        <end position="78"/>
    </location>
</feature>
<evidence type="ECO:0000256" key="5">
    <source>
        <dbReference type="PROSITE-ProRule" id="PRU00335"/>
    </source>
</evidence>
<dbReference type="Pfam" id="PF02909">
    <property type="entry name" value="TetR_C_1"/>
    <property type="match status" value="1"/>
</dbReference>
<keyword evidence="4" id="KW-0804">Transcription</keyword>
<name>A0A6M0P8X9_9BACI</name>
<keyword evidence="3 5" id="KW-0238">DNA-binding</keyword>
<dbReference type="SUPFAM" id="SSF48498">
    <property type="entry name" value="Tetracyclin repressor-like, C-terminal domain"/>
    <property type="match status" value="1"/>
</dbReference>
<organism evidence="7 8">
    <name type="scientific">Heyndrickxia ginsengihumi</name>
    <dbReference type="NCBI Taxonomy" id="363870"/>
    <lineage>
        <taxon>Bacteria</taxon>
        <taxon>Bacillati</taxon>
        <taxon>Bacillota</taxon>
        <taxon>Bacilli</taxon>
        <taxon>Bacillales</taxon>
        <taxon>Bacillaceae</taxon>
        <taxon>Heyndrickxia</taxon>
    </lineage>
</organism>
<dbReference type="InterPro" id="IPR001647">
    <property type="entry name" value="HTH_TetR"/>
</dbReference>
<evidence type="ECO:0000259" key="6">
    <source>
        <dbReference type="PROSITE" id="PS50977"/>
    </source>
</evidence>
<keyword evidence="8" id="KW-1185">Reference proteome</keyword>
<dbReference type="Gene3D" id="1.10.357.10">
    <property type="entry name" value="Tetracycline Repressor, domain 2"/>
    <property type="match status" value="1"/>
</dbReference>
<dbReference type="Proteomes" id="UP000476934">
    <property type="component" value="Unassembled WGS sequence"/>
</dbReference>
<dbReference type="Pfam" id="PF00440">
    <property type="entry name" value="TetR_N"/>
    <property type="match status" value="1"/>
</dbReference>
<dbReference type="GO" id="GO:0003677">
    <property type="term" value="F:DNA binding"/>
    <property type="evidence" value="ECO:0007669"/>
    <property type="project" value="UniProtKB-UniRule"/>
</dbReference>
<protein>
    <submittedName>
        <fullName evidence="7">TetR/AcrR family transcriptional regulator</fullName>
    </submittedName>
</protein>
<evidence type="ECO:0000313" key="8">
    <source>
        <dbReference type="Proteomes" id="UP000476934"/>
    </source>
</evidence>
<dbReference type="PROSITE" id="PS50977">
    <property type="entry name" value="HTH_TETR_2"/>
    <property type="match status" value="1"/>
</dbReference>
<gene>
    <name evidence="7" type="ORF">G4D61_14645</name>
</gene>
<dbReference type="InterPro" id="IPR036271">
    <property type="entry name" value="Tet_transcr_reg_TetR-rel_C_sf"/>
</dbReference>
<dbReference type="GO" id="GO:0045892">
    <property type="term" value="P:negative regulation of DNA-templated transcription"/>
    <property type="evidence" value="ECO:0007669"/>
    <property type="project" value="InterPro"/>
</dbReference>
<dbReference type="InterPro" id="IPR009057">
    <property type="entry name" value="Homeodomain-like_sf"/>
</dbReference>